<evidence type="ECO:0008006" key="3">
    <source>
        <dbReference type="Google" id="ProtNLM"/>
    </source>
</evidence>
<evidence type="ECO:0000313" key="2">
    <source>
        <dbReference type="Proteomes" id="UP001597369"/>
    </source>
</evidence>
<protein>
    <recommendedName>
        <fullName evidence="3">Secreted protein</fullName>
    </recommendedName>
</protein>
<dbReference type="RefSeq" id="WP_229958898.1">
    <property type="nucleotide sequence ID" value="NZ_JAJJWI010000004.1"/>
</dbReference>
<name>A0ABW4X1X1_9BACT</name>
<gene>
    <name evidence="1" type="ORF">ACFSKU_17005</name>
</gene>
<dbReference type="Proteomes" id="UP001597369">
    <property type="component" value="Unassembled WGS sequence"/>
</dbReference>
<organism evidence="1 2">
    <name type="scientific">Pontibacter silvestris</name>
    <dbReference type="NCBI Taxonomy" id="2305183"/>
    <lineage>
        <taxon>Bacteria</taxon>
        <taxon>Pseudomonadati</taxon>
        <taxon>Bacteroidota</taxon>
        <taxon>Cytophagia</taxon>
        <taxon>Cytophagales</taxon>
        <taxon>Hymenobacteraceae</taxon>
        <taxon>Pontibacter</taxon>
    </lineage>
</organism>
<accession>A0ABW4X1X1</accession>
<reference evidence="2" key="1">
    <citation type="journal article" date="2019" name="Int. J. Syst. Evol. Microbiol.">
        <title>The Global Catalogue of Microorganisms (GCM) 10K type strain sequencing project: providing services to taxonomists for standard genome sequencing and annotation.</title>
        <authorList>
            <consortium name="The Broad Institute Genomics Platform"/>
            <consortium name="The Broad Institute Genome Sequencing Center for Infectious Disease"/>
            <person name="Wu L."/>
            <person name="Ma J."/>
        </authorList>
    </citation>
    <scope>NUCLEOTIDE SEQUENCE [LARGE SCALE GENOMIC DNA]</scope>
    <source>
        <strain evidence="2">JCM 16545</strain>
    </source>
</reference>
<sequence length="217" mass="23951">MKNYRVLMTLAALLLCVYGYAQTREIYTNPNFSSLAQNHKVVAILPFNASIGLRPNQMKSITPEQHREMEVNQGLAVQSALQTYFLKEKGKDGFTVSFQDANKTNALLLKNDIDAESIKSFTPEELAKLLEVDGIITGIFSTDKPMSEGASLALGLAVGFYGSTNSGKASINIYDGLTGELLWKYEKTLSRSLGSDTNSVINTIMRKASRQFPYSKM</sequence>
<dbReference type="Gene3D" id="3.40.50.10610">
    <property type="entry name" value="ABC-type transport auxiliary lipoprotein component"/>
    <property type="match status" value="1"/>
</dbReference>
<dbReference type="EMBL" id="JBHUHV010000054">
    <property type="protein sequence ID" value="MFD2068591.1"/>
    <property type="molecule type" value="Genomic_DNA"/>
</dbReference>
<proteinExistence type="predicted"/>
<keyword evidence="2" id="KW-1185">Reference proteome</keyword>
<comment type="caution">
    <text evidence="1">The sequence shown here is derived from an EMBL/GenBank/DDBJ whole genome shotgun (WGS) entry which is preliminary data.</text>
</comment>
<evidence type="ECO:0000313" key="1">
    <source>
        <dbReference type="EMBL" id="MFD2068591.1"/>
    </source>
</evidence>